<name>A0A8C5EBA6_GOUWI</name>
<comment type="similarity">
    <text evidence="1">Belongs to the beta type-B retroviral polymerase family. HERV class-II K(HML-2) pol subfamily.</text>
</comment>
<dbReference type="GO" id="GO:0003964">
    <property type="term" value="F:RNA-directed DNA polymerase activity"/>
    <property type="evidence" value="ECO:0007669"/>
    <property type="project" value="UniProtKB-KW"/>
</dbReference>
<dbReference type="Gene3D" id="3.30.420.10">
    <property type="entry name" value="Ribonuclease H-like superfamily/Ribonuclease H"/>
    <property type="match status" value="1"/>
</dbReference>
<dbReference type="Proteomes" id="UP000694680">
    <property type="component" value="Chromosome 16"/>
</dbReference>
<dbReference type="InterPro" id="IPR041588">
    <property type="entry name" value="Integrase_H2C2"/>
</dbReference>
<dbReference type="Pfam" id="PF02023">
    <property type="entry name" value="SCAN"/>
    <property type="match status" value="1"/>
</dbReference>
<dbReference type="Pfam" id="PF17917">
    <property type="entry name" value="RT_RNaseH"/>
    <property type="match status" value="1"/>
</dbReference>
<keyword evidence="4" id="KW-0548">Nucleotidyltransferase</keyword>
<dbReference type="Ensembl" id="ENSGWIT00000021216.1">
    <property type="protein sequence ID" value="ENSGWIP00000019279.1"/>
    <property type="gene ID" value="ENSGWIG00000010552.1"/>
</dbReference>
<dbReference type="SUPFAM" id="SSF53098">
    <property type="entry name" value="Ribonuclease H-like"/>
    <property type="match status" value="1"/>
</dbReference>
<dbReference type="GO" id="GO:0015074">
    <property type="term" value="P:DNA integration"/>
    <property type="evidence" value="ECO:0007669"/>
    <property type="project" value="InterPro"/>
</dbReference>
<organism evidence="12 13">
    <name type="scientific">Gouania willdenowi</name>
    <name type="common">Blunt-snouted clingfish</name>
    <name type="synonym">Lepadogaster willdenowi</name>
    <dbReference type="NCBI Taxonomy" id="441366"/>
    <lineage>
        <taxon>Eukaryota</taxon>
        <taxon>Metazoa</taxon>
        <taxon>Chordata</taxon>
        <taxon>Craniata</taxon>
        <taxon>Vertebrata</taxon>
        <taxon>Euteleostomi</taxon>
        <taxon>Actinopterygii</taxon>
        <taxon>Neopterygii</taxon>
        <taxon>Teleostei</taxon>
        <taxon>Neoteleostei</taxon>
        <taxon>Acanthomorphata</taxon>
        <taxon>Ovalentaria</taxon>
        <taxon>Blenniimorphae</taxon>
        <taxon>Blenniiformes</taxon>
        <taxon>Gobiesocoidei</taxon>
        <taxon>Gobiesocidae</taxon>
        <taxon>Gobiesocinae</taxon>
        <taxon>Gouania</taxon>
    </lineage>
</organism>
<keyword evidence="6" id="KW-0255">Endonuclease</keyword>
<dbReference type="InterPro" id="IPR036397">
    <property type="entry name" value="RNaseH_sf"/>
</dbReference>
<proteinExistence type="inferred from homology"/>
<evidence type="ECO:0000259" key="11">
    <source>
        <dbReference type="PROSITE" id="PS50994"/>
    </source>
</evidence>
<dbReference type="SUPFAM" id="SSF56672">
    <property type="entry name" value="DNA/RNA polymerases"/>
    <property type="match status" value="1"/>
</dbReference>
<dbReference type="InterPro" id="IPR001878">
    <property type="entry name" value="Znf_CCHC"/>
</dbReference>
<reference evidence="12" key="1">
    <citation type="submission" date="2020-06" db="EMBL/GenBank/DDBJ databases">
        <authorList>
            <consortium name="Wellcome Sanger Institute Data Sharing"/>
        </authorList>
    </citation>
    <scope>NUCLEOTIDE SEQUENCE [LARGE SCALE GENOMIC DNA]</scope>
</reference>
<feature type="domain" description="Integrase catalytic" evidence="11">
    <location>
        <begin position="752"/>
        <end position="910"/>
    </location>
</feature>
<dbReference type="GO" id="GO:0003676">
    <property type="term" value="F:nucleic acid binding"/>
    <property type="evidence" value="ECO:0007669"/>
    <property type="project" value="InterPro"/>
</dbReference>
<evidence type="ECO:0000313" key="13">
    <source>
        <dbReference type="Proteomes" id="UP000694680"/>
    </source>
</evidence>
<dbReference type="CDD" id="cd09274">
    <property type="entry name" value="RNase_HI_RT_Ty3"/>
    <property type="match status" value="1"/>
</dbReference>
<dbReference type="PANTHER" id="PTHR37984">
    <property type="entry name" value="PROTEIN CBG26694"/>
    <property type="match status" value="1"/>
</dbReference>
<dbReference type="FunFam" id="1.10.340.70:FF:000001">
    <property type="entry name" value="Retrovirus-related Pol polyprotein from transposon gypsy-like Protein"/>
    <property type="match status" value="1"/>
</dbReference>
<evidence type="ECO:0000259" key="10">
    <source>
        <dbReference type="PROSITE" id="PS50878"/>
    </source>
</evidence>
<dbReference type="Pfam" id="PF00078">
    <property type="entry name" value="RVT_1"/>
    <property type="match status" value="1"/>
</dbReference>
<dbReference type="SUPFAM" id="SSF57756">
    <property type="entry name" value="Retrovirus zinc finger-like domains"/>
    <property type="match status" value="1"/>
</dbReference>
<dbReference type="FunFam" id="3.30.420.10:FF:000032">
    <property type="entry name" value="Retrovirus-related Pol polyprotein from transposon 297-like Protein"/>
    <property type="match status" value="1"/>
</dbReference>
<dbReference type="InterPro" id="IPR041373">
    <property type="entry name" value="RT_RNaseH"/>
</dbReference>
<evidence type="ECO:0000256" key="5">
    <source>
        <dbReference type="ARBA" id="ARBA00022722"/>
    </source>
</evidence>
<dbReference type="GO" id="GO:0008270">
    <property type="term" value="F:zinc ion binding"/>
    <property type="evidence" value="ECO:0007669"/>
    <property type="project" value="InterPro"/>
</dbReference>
<dbReference type="InterPro" id="IPR012337">
    <property type="entry name" value="RNaseH-like_sf"/>
</dbReference>
<evidence type="ECO:0000256" key="3">
    <source>
        <dbReference type="ARBA" id="ARBA00022679"/>
    </source>
</evidence>
<dbReference type="SMART" id="SM00343">
    <property type="entry name" value="ZnF_C2HC"/>
    <property type="match status" value="1"/>
</dbReference>
<dbReference type="InterPro" id="IPR043502">
    <property type="entry name" value="DNA/RNA_pol_sf"/>
</dbReference>
<dbReference type="Pfam" id="PF00665">
    <property type="entry name" value="rve"/>
    <property type="match status" value="1"/>
</dbReference>
<evidence type="ECO:0000256" key="7">
    <source>
        <dbReference type="ARBA" id="ARBA00022801"/>
    </source>
</evidence>
<accession>A0A8C5EBA6</accession>
<dbReference type="InterPro" id="IPR036875">
    <property type="entry name" value="Znf_CCHC_sf"/>
</dbReference>
<evidence type="ECO:0000256" key="2">
    <source>
        <dbReference type="ARBA" id="ARBA00012180"/>
    </source>
</evidence>
<evidence type="ECO:0000256" key="8">
    <source>
        <dbReference type="ARBA" id="ARBA00022918"/>
    </source>
</evidence>
<dbReference type="GO" id="GO:0004523">
    <property type="term" value="F:RNA-DNA hybrid ribonuclease activity"/>
    <property type="evidence" value="ECO:0007669"/>
    <property type="project" value="UniProtKB-EC"/>
</dbReference>
<dbReference type="InterPro" id="IPR043128">
    <property type="entry name" value="Rev_trsase/Diguanyl_cyclase"/>
</dbReference>
<keyword evidence="5" id="KW-0540">Nuclease</keyword>
<keyword evidence="3" id="KW-0808">Transferase</keyword>
<reference evidence="12" key="2">
    <citation type="submission" date="2025-08" db="UniProtKB">
        <authorList>
            <consortium name="Ensembl"/>
        </authorList>
    </citation>
    <scope>IDENTIFICATION</scope>
</reference>
<dbReference type="PROSITE" id="PS50878">
    <property type="entry name" value="RT_POL"/>
    <property type="match status" value="1"/>
</dbReference>
<evidence type="ECO:0000256" key="9">
    <source>
        <dbReference type="ARBA" id="ARBA00039658"/>
    </source>
</evidence>
<dbReference type="Gene3D" id="3.10.20.370">
    <property type="match status" value="1"/>
</dbReference>
<dbReference type="InterPro" id="IPR000477">
    <property type="entry name" value="RT_dom"/>
</dbReference>
<dbReference type="Gene3D" id="4.10.60.10">
    <property type="entry name" value="Zinc finger, CCHC-type"/>
    <property type="match status" value="1"/>
</dbReference>
<sequence length="1552" mass="173850">MADFSVEDFCDNPSWDTFEKCKKNELLMIASQFRLNVSANIRKAEMQRVLGRQLVDAGVLHARGGESEAAALQKDALEPQGASGVLDGDRKSAAGSLTGMTAEDLRLTLAIREAEGRNRELEVQTMHLRLRVLELERSPPPGTPVPSHSASASAASFDMSKHIALVPQFRESEVDSYFSAFERIAAALNWPTEFWSLLLQCKLVGKAQDVCASLSIEQSLDYETLKKAVLCAYELVPEAYRQRFRNREKNTNQTYVEFCREKSVLFDKWCQACKINSLEEMRELILIEEFKKCLPERIVIYLNEQKVSSVTKAAVLADEFILTHKSVFPMQSSRCQNNVYELRNRNRSPRLARKTVPTGAQDSRECFYCKEPGHLIAVCPSLRKKEPSKPSKPAGVCLIKTVSSPELFSAPPKAAMLDVDSRFEPFVTQGFVSVTGEEKEKAPINILRDTAAYQSVMLRDVLPLSDETSCDADVLMWGIGMTVMRVPLHMVHLQSPLVSGPVKVAVCPRLPVSGVSFILGNDLAGGNVFPSPVVADDPIPVSSMAAPADPSVPSLFPVCAVTRAQARKLCDVVDLSDSFMTTVDENVKSNIFENIVKSENEIKSKNELCLFPSDAELTLNVTREMLITAQRNDKTLTSCLSSASAGVNTFPVFFFEDGVLMRKWSPEADELQAVHQVVVPKEYRPQVLSIAHDSCLAGHLGIKKTYFRVLRHFFWPGLKSDVAKYCRSCHTCQLAGKPNQPVPPAPLKPIPVLGEPFERVILDCVGPLPKTKAGHQYILTIMCAATRFPHAVPLRSLRTKPVVKALLWFFSTFGLPREIQTDRGTNFMSKLFSQVVKELNIKHVTSSAYHPESQGALERFHQTLKSMLRKFCSESEKEWDEGLPLLMFAIRETPQESLGFSPCDLVFGHTVRGPLRVLREKWTSDSPRRESNVLDYVSSFRERLHHVCQLAQENLTQAQSKMKTRFDKQSVVRVFQPDDKVLVLLPLRGGSLQCRFAGPYVVERKLSDTNYVIKTPDRQKKTRMCHINMLKRYFSREDPPMAPPEVPVVVVCEAVPQYTVSHDGLREKNGLLPVTRLQNSEVLSDLESFLSYLDESAKTDIIKLIEDNLNIFSDHPHQTSVLSHDIDVQGNLPIKQHAYRVNLTKRALMKSEVSYLLEHGLAVPSVSAWSSPCVLVPKPDKTARFCNDYRKVNAVTKPDSYPLPRMEDCIDRVGSARYVTKLDLLKGYWQVPLTPRASEISAFVTPDSFLQYTVMPFGLRNAPATFQRLMSRVLAGIDNCEAYLDDVVAYSTTWVEHVATLSLIFTRLSAASLTLNLAKCEFGKGKVTYLGKQVGQGQVRTVAAKVQAVIDFPAPQSKRALRRFLGMCGYYRGFCRNFSEVVAPLTALVSPLKNFVWSPECQTSFESAKALLCSSPVLAAPNFDRPFKLEVDASMWGAGAVLLQTDENEVDHPICYFSKKFNKHQVHYSTIEKEALAMLLALQNFEVYVGSSSQPVQVFTDHNPLVFLSRMRNSNQRLMRWSLLLQDFNVNILHKKGTENVLADALSRSSLN</sequence>
<evidence type="ECO:0000313" key="12">
    <source>
        <dbReference type="Ensembl" id="ENSGWIP00000019279.1"/>
    </source>
</evidence>
<dbReference type="EC" id="3.1.26.4" evidence="2"/>
<dbReference type="Gene3D" id="3.30.70.270">
    <property type="match status" value="2"/>
</dbReference>
<dbReference type="InterPro" id="IPR054465">
    <property type="entry name" value="Integrase_p58-like_C"/>
</dbReference>
<dbReference type="PANTHER" id="PTHR37984:SF5">
    <property type="entry name" value="PROTEIN NYNRIN-LIKE"/>
    <property type="match status" value="1"/>
</dbReference>
<feature type="domain" description="Reverse transcriptase" evidence="10">
    <location>
        <begin position="1157"/>
        <end position="1334"/>
    </location>
</feature>
<dbReference type="InterPro" id="IPR038269">
    <property type="entry name" value="SCAN_sf"/>
</dbReference>
<evidence type="ECO:0000256" key="6">
    <source>
        <dbReference type="ARBA" id="ARBA00022759"/>
    </source>
</evidence>
<dbReference type="Pfam" id="PF17921">
    <property type="entry name" value="Integrase_H2C2"/>
    <property type="match status" value="1"/>
</dbReference>
<dbReference type="Gene3D" id="3.10.10.10">
    <property type="entry name" value="HIV Type 1 Reverse Transcriptase, subunit A, domain 1"/>
    <property type="match status" value="1"/>
</dbReference>
<dbReference type="InterPro" id="IPR050951">
    <property type="entry name" value="Retrovirus_Pol_polyprotein"/>
</dbReference>
<keyword evidence="7" id="KW-0378">Hydrolase</keyword>
<keyword evidence="13" id="KW-1185">Reference proteome</keyword>
<dbReference type="PROSITE" id="PS50994">
    <property type="entry name" value="INTEGRASE"/>
    <property type="match status" value="1"/>
</dbReference>
<evidence type="ECO:0000256" key="1">
    <source>
        <dbReference type="ARBA" id="ARBA00010879"/>
    </source>
</evidence>
<reference evidence="12" key="3">
    <citation type="submission" date="2025-09" db="UniProtKB">
        <authorList>
            <consortium name="Ensembl"/>
        </authorList>
    </citation>
    <scope>IDENTIFICATION</scope>
</reference>
<dbReference type="CDD" id="cd01647">
    <property type="entry name" value="RT_LTR"/>
    <property type="match status" value="1"/>
</dbReference>
<dbReference type="FunFam" id="3.30.70.270:FF:000020">
    <property type="entry name" value="Transposon Tf2-6 polyprotein-like Protein"/>
    <property type="match status" value="1"/>
</dbReference>
<dbReference type="InterPro" id="IPR001584">
    <property type="entry name" value="Integrase_cat-core"/>
</dbReference>
<dbReference type="Pfam" id="PF22938">
    <property type="entry name" value="Integrase_p58_C"/>
    <property type="match status" value="1"/>
</dbReference>
<protein>
    <recommendedName>
        <fullName evidence="9">Gypsy retrotransposon integrase-like protein 1</fullName>
        <ecNumber evidence="2">3.1.26.4</ecNumber>
    </recommendedName>
</protein>
<keyword evidence="8" id="KW-0695">RNA-directed DNA polymerase</keyword>
<dbReference type="Gene3D" id="1.10.340.70">
    <property type="match status" value="1"/>
</dbReference>
<dbReference type="SUPFAM" id="SSF47353">
    <property type="entry name" value="Retrovirus capsid dimerization domain-like"/>
    <property type="match status" value="1"/>
</dbReference>
<dbReference type="InterPro" id="IPR003309">
    <property type="entry name" value="SCAN_dom"/>
</dbReference>
<evidence type="ECO:0000256" key="4">
    <source>
        <dbReference type="ARBA" id="ARBA00022695"/>
    </source>
</evidence>
<dbReference type="Gene3D" id="1.10.4020.10">
    <property type="entry name" value="DNA breaking-rejoining enzymes"/>
    <property type="match status" value="1"/>
</dbReference>